<accession>A0A9W6MAK6</accession>
<proteinExistence type="predicted"/>
<evidence type="ECO:0000313" key="2">
    <source>
        <dbReference type="Proteomes" id="UP001143474"/>
    </source>
</evidence>
<dbReference type="Proteomes" id="UP001143474">
    <property type="component" value="Unassembled WGS sequence"/>
</dbReference>
<protein>
    <recommendedName>
        <fullName evidence="3">XRE family transcriptional regulator</fullName>
    </recommendedName>
</protein>
<gene>
    <name evidence="1" type="ORF">GCM10017600_02100</name>
</gene>
<evidence type="ECO:0008006" key="3">
    <source>
        <dbReference type="Google" id="ProtNLM"/>
    </source>
</evidence>
<dbReference type="AlphaFoldDB" id="A0A9W6MAK6"/>
<reference evidence="1" key="2">
    <citation type="submission" date="2023-01" db="EMBL/GenBank/DDBJ databases">
        <authorList>
            <person name="Sun Q."/>
            <person name="Evtushenko L."/>
        </authorList>
    </citation>
    <scope>NUCLEOTIDE SEQUENCE</scope>
    <source>
        <strain evidence="1">VKM Ac-2007</strain>
    </source>
</reference>
<comment type="caution">
    <text evidence="1">The sequence shown here is derived from an EMBL/GenBank/DDBJ whole genome shotgun (WGS) entry which is preliminary data.</text>
</comment>
<organism evidence="1 2">
    <name type="scientific">Streptosporangium carneum</name>
    <dbReference type="NCBI Taxonomy" id="47481"/>
    <lineage>
        <taxon>Bacteria</taxon>
        <taxon>Bacillati</taxon>
        <taxon>Actinomycetota</taxon>
        <taxon>Actinomycetes</taxon>
        <taxon>Streptosporangiales</taxon>
        <taxon>Streptosporangiaceae</taxon>
        <taxon>Streptosporangium</taxon>
    </lineage>
</organism>
<sequence length="392" mass="42808">MAEKAYVDQGELSRWERGLNCPHPGHVRAIDDALEANGQLVAIRALIADLERQAGSTLEKEPSIRDEEDAMERRRLLQLATAGMGALGVSVEPVRRLLDLSLGEGFRSVEDWNLACDDHLHAMRTRRSEQVAADLGVDLFTLGRQLEASSFAEKAGLRRAAAVLSNIQANVLTGLGHHGPAIRWSQVARQAADASGDRETRVLVRAEEAAGGLYGQRPFQTVLRLLDEAERLTGKPSLTLLATRAKALALFGRHDEARQTLNALRDLTEKGASGDLFGFWTESQIHFAESWVYASAGDEAKADAARENTLRITGSHQYQTNVRLHEGLCAVVNGGVDEGMRRAAAVIDSLPASRRDTYIIETGQMVLRAVPLEQRDRPAVNEFREVLAAGAV</sequence>
<dbReference type="EMBL" id="BSEV01000001">
    <property type="protein sequence ID" value="GLK06805.1"/>
    <property type="molecule type" value="Genomic_DNA"/>
</dbReference>
<name>A0A9W6MAK6_9ACTN</name>
<keyword evidence="2" id="KW-1185">Reference proteome</keyword>
<evidence type="ECO:0000313" key="1">
    <source>
        <dbReference type="EMBL" id="GLK06805.1"/>
    </source>
</evidence>
<reference evidence="1" key="1">
    <citation type="journal article" date="2014" name="Int. J. Syst. Evol. Microbiol.">
        <title>Complete genome sequence of Corynebacterium casei LMG S-19264T (=DSM 44701T), isolated from a smear-ripened cheese.</title>
        <authorList>
            <consortium name="US DOE Joint Genome Institute (JGI-PGF)"/>
            <person name="Walter F."/>
            <person name="Albersmeier A."/>
            <person name="Kalinowski J."/>
            <person name="Ruckert C."/>
        </authorList>
    </citation>
    <scope>NUCLEOTIDE SEQUENCE</scope>
    <source>
        <strain evidence="1">VKM Ac-2007</strain>
    </source>
</reference>